<evidence type="ECO:0000259" key="4">
    <source>
        <dbReference type="PROSITE" id="PS50137"/>
    </source>
</evidence>
<feature type="compositionally biased region" description="Pro residues" evidence="3">
    <location>
        <begin position="155"/>
        <end position="190"/>
    </location>
</feature>
<feature type="domain" description="DRBM" evidence="4">
    <location>
        <begin position="207"/>
        <end position="275"/>
    </location>
</feature>
<protein>
    <recommendedName>
        <fullName evidence="4">DRBM domain-containing protein</fullName>
    </recommendedName>
</protein>
<dbReference type="InterPro" id="IPR036389">
    <property type="entry name" value="RNase_III_sf"/>
</dbReference>
<feature type="region of interest" description="Disordered" evidence="3">
    <location>
        <begin position="122"/>
        <end position="201"/>
    </location>
</feature>
<comment type="caution">
    <text evidence="5">The sequence shown here is derived from an EMBL/GenBank/DDBJ whole genome shotgun (WGS) entry which is preliminary data.</text>
</comment>
<evidence type="ECO:0000256" key="3">
    <source>
        <dbReference type="SAM" id="MobiDB-lite"/>
    </source>
</evidence>
<keyword evidence="6" id="KW-1185">Reference proteome</keyword>
<keyword evidence="1 2" id="KW-0694">RNA-binding</keyword>
<reference evidence="5 6" key="1">
    <citation type="submission" date="2024-05" db="EMBL/GenBank/DDBJ databases">
        <title>A draft genome resource for the thread blight pathogen Marasmius tenuissimus strain MS-2.</title>
        <authorList>
            <person name="Yulfo-Soto G.E."/>
            <person name="Baruah I.K."/>
            <person name="Amoako-Attah I."/>
            <person name="Bukari Y."/>
            <person name="Meinhardt L.W."/>
            <person name="Bailey B.A."/>
            <person name="Cohen S.P."/>
        </authorList>
    </citation>
    <scope>NUCLEOTIDE SEQUENCE [LARGE SCALE GENOMIC DNA]</scope>
    <source>
        <strain evidence="5 6">MS-2</strain>
    </source>
</reference>
<evidence type="ECO:0000313" key="5">
    <source>
        <dbReference type="EMBL" id="KAL0068646.1"/>
    </source>
</evidence>
<dbReference type="EMBL" id="JBBXMP010000017">
    <property type="protein sequence ID" value="KAL0068646.1"/>
    <property type="molecule type" value="Genomic_DNA"/>
</dbReference>
<dbReference type="Gene3D" id="1.10.1520.10">
    <property type="entry name" value="Ribonuclease III domain"/>
    <property type="match status" value="1"/>
</dbReference>
<sequence length="326" mass="35142">MIFGPKESMSGDDLPPLPPIRDTDLHLAVFTHSSISRGDEANDQWGDTGRLSVLGENAMEMTIARELFRHKPLLSKLAMEAKRKYFHTIVGALYYQQHFQQMTGDEVGPWLSQLIGVNPIDVPLNGTEPDPPSFTNPPSYSSSGFQGGFGTHPGYAPPPQSTQNFTPPPPPPPPMSAPPPVPNAPPPPQSPTNGPGTHAPRPAANLVTVALINQTAAQRNCDLKWEPSPPTGPAHAPTWTVRCTINGVEYGRGTGKNTKVAKEEAARIAWANLGWMLRNPRKHNVTVMLHLVLLVVSLAPRTHLAVRTRTAGSVLGAFHVAVAIVV</sequence>
<dbReference type="PROSITE" id="PS50137">
    <property type="entry name" value="DS_RBD"/>
    <property type="match status" value="1"/>
</dbReference>
<dbReference type="Pfam" id="PF00035">
    <property type="entry name" value="dsrm"/>
    <property type="match status" value="1"/>
</dbReference>
<dbReference type="Gene3D" id="3.30.160.20">
    <property type="match status" value="1"/>
</dbReference>
<organism evidence="5 6">
    <name type="scientific">Marasmius tenuissimus</name>
    <dbReference type="NCBI Taxonomy" id="585030"/>
    <lineage>
        <taxon>Eukaryota</taxon>
        <taxon>Fungi</taxon>
        <taxon>Dikarya</taxon>
        <taxon>Basidiomycota</taxon>
        <taxon>Agaricomycotina</taxon>
        <taxon>Agaricomycetes</taxon>
        <taxon>Agaricomycetidae</taxon>
        <taxon>Agaricales</taxon>
        <taxon>Marasmiineae</taxon>
        <taxon>Marasmiaceae</taxon>
        <taxon>Marasmius</taxon>
    </lineage>
</organism>
<gene>
    <name evidence="5" type="ORF">AAF712_004362</name>
</gene>
<evidence type="ECO:0000256" key="1">
    <source>
        <dbReference type="ARBA" id="ARBA00022884"/>
    </source>
</evidence>
<dbReference type="InterPro" id="IPR014720">
    <property type="entry name" value="dsRBD_dom"/>
</dbReference>
<dbReference type="SMART" id="SM00358">
    <property type="entry name" value="DSRM"/>
    <property type="match status" value="1"/>
</dbReference>
<evidence type="ECO:0000256" key="2">
    <source>
        <dbReference type="PROSITE-ProRule" id="PRU00266"/>
    </source>
</evidence>
<dbReference type="Proteomes" id="UP001437256">
    <property type="component" value="Unassembled WGS sequence"/>
</dbReference>
<dbReference type="CDD" id="cd10845">
    <property type="entry name" value="DSRM_RNAse_III_family"/>
    <property type="match status" value="1"/>
</dbReference>
<proteinExistence type="predicted"/>
<name>A0ABR3A3U3_9AGAR</name>
<evidence type="ECO:0000313" key="6">
    <source>
        <dbReference type="Proteomes" id="UP001437256"/>
    </source>
</evidence>
<accession>A0ABR3A3U3</accession>
<dbReference type="SUPFAM" id="SSF54768">
    <property type="entry name" value="dsRNA-binding domain-like"/>
    <property type="match status" value="1"/>
</dbReference>